<organism evidence="1 2">
    <name type="scientific">Peronosclerospora sorghi</name>
    <dbReference type="NCBI Taxonomy" id="230839"/>
    <lineage>
        <taxon>Eukaryota</taxon>
        <taxon>Sar</taxon>
        <taxon>Stramenopiles</taxon>
        <taxon>Oomycota</taxon>
        <taxon>Peronosporomycetes</taxon>
        <taxon>Peronosporales</taxon>
        <taxon>Peronosporaceae</taxon>
        <taxon>Peronosclerospora</taxon>
    </lineage>
</organism>
<keyword evidence="2" id="KW-1185">Reference proteome</keyword>
<dbReference type="Proteomes" id="UP001163321">
    <property type="component" value="Chromosome 13"/>
</dbReference>
<evidence type="ECO:0000313" key="2">
    <source>
        <dbReference type="Proteomes" id="UP001163321"/>
    </source>
</evidence>
<gene>
    <name evidence="1" type="ORF">PsorP6_012336</name>
</gene>
<evidence type="ECO:0000313" key="1">
    <source>
        <dbReference type="EMBL" id="KAI9918127.1"/>
    </source>
</evidence>
<dbReference type="EMBL" id="CM047592">
    <property type="protein sequence ID" value="KAI9918127.1"/>
    <property type="molecule type" value="Genomic_DNA"/>
</dbReference>
<name>A0ACC0WH98_9STRA</name>
<comment type="caution">
    <text evidence="1">The sequence shown here is derived from an EMBL/GenBank/DDBJ whole genome shotgun (WGS) entry which is preliminary data.</text>
</comment>
<reference evidence="1 2" key="1">
    <citation type="journal article" date="2022" name="bioRxiv">
        <title>The genome of the oomycete Peronosclerospora sorghi, a cosmopolitan pathogen of maize and sorghum, is inflated with dispersed pseudogenes.</title>
        <authorList>
            <person name="Fletcher K."/>
            <person name="Martin F."/>
            <person name="Isakeit T."/>
            <person name="Cavanaugh K."/>
            <person name="Magill C."/>
            <person name="Michelmore R."/>
        </authorList>
    </citation>
    <scope>NUCLEOTIDE SEQUENCE [LARGE SCALE GENOMIC DNA]</scope>
    <source>
        <strain evidence="1">P6</strain>
    </source>
</reference>
<sequence length="117" mass="13343">MNDGLTSLVQRLKRIGRNNARLHEIREQKKALKDKLDTLDDANTDLMMGEGYNLRQSVGGDGSRVRSKTRGGGCDVLHFLVFPDVNEFNDLGRKQIVEMNKLEEEESKLESRQALRK</sequence>
<accession>A0ACC0WH98</accession>
<proteinExistence type="predicted"/>
<protein>
    <submittedName>
        <fullName evidence="1">Uncharacterized protein</fullName>
    </submittedName>
</protein>